<dbReference type="Proteomes" id="UP000736787">
    <property type="component" value="Unassembled WGS sequence"/>
</dbReference>
<name>A0A8T1AKS8_9STRA</name>
<proteinExistence type="predicted"/>
<comment type="caution">
    <text evidence="1">The sequence shown here is derived from an EMBL/GenBank/DDBJ whole genome shotgun (WGS) entry which is preliminary data.</text>
</comment>
<dbReference type="AlphaFoldDB" id="A0A8T1AKS8"/>
<organism evidence="1 2">
    <name type="scientific">Phytophthora cactorum</name>
    <dbReference type="NCBI Taxonomy" id="29920"/>
    <lineage>
        <taxon>Eukaryota</taxon>
        <taxon>Sar</taxon>
        <taxon>Stramenopiles</taxon>
        <taxon>Oomycota</taxon>
        <taxon>Peronosporomycetes</taxon>
        <taxon>Peronosporales</taxon>
        <taxon>Peronosporaceae</taxon>
        <taxon>Phytophthora</taxon>
    </lineage>
</organism>
<gene>
    <name evidence="1" type="ORF">PC117_g26028</name>
</gene>
<accession>A0A8T1AKS8</accession>
<evidence type="ECO:0000313" key="2">
    <source>
        <dbReference type="Proteomes" id="UP000736787"/>
    </source>
</evidence>
<dbReference type="VEuPathDB" id="FungiDB:PC110_g19376"/>
<protein>
    <submittedName>
        <fullName evidence="1">Uncharacterized protein</fullName>
    </submittedName>
</protein>
<reference evidence="1" key="1">
    <citation type="submission" date="2018-10" db="EMBL/GenBank/DDBJ databases">
        <title>Effector identification in a new, highly contiguous assembly of the strawberry crown rot pathogen Phytophthora cactorum.</title>
        <authorList>
            <person name="Armitage A.D."/>
            <person name="Nellist C.F."/>
            <person name="Bates H."/>
            <person name="Vickerstaff R.J."/>
            <person name="Harrison R.J."/>
        </authorList>
    </citation>
    <scope>NUCLEOTIDE SEQUENCE</scope>
    <source>
        <strain evidence="1">4040</strain>
    </source>
</reference>
<sequence length="228" mass="25553">MCAKGSSGASPTADLHDQEYFVTAVMTPDVEFGELCGVDALIDQWQRYSLAFGSLYFQLNRMEMQPFGAMEALATLSLTITEATLRYVFPHLLRQTSDNNDEESASATITSPLGTRLLGQRLECRCSVHFSWDDSSGRGFNYTHQQTMQARPVSAFLRPQRSTHIHAMLSSEIVRPVFQLNIAARRALRKPLECGVTRSDGWALLGFELQHQYPSFRSRSLHGGCARK</sequence>
<evidence type="ECO:0000313" key="1">
    <source>
        <dbReference type="EMBL" id="KAG2883413.1"/>
    </source>
</evidence>
<dbReference type="EMBL" id="RCMK01002224">
    <property type="protein sequence ID" value="KAG2883413.1"/>
    <property type="molecule type" value="Genomic_DNA"/>
</dbReference>
<dbReference type="VEuPathDB" id="FungiDB:PC110_g22923"/>